<feature type="non-terminal residue" evidence="2">
    <location>
        <position position="1"/>
    </location>
</feature>
<name>X1J071_9ZZZZ</name>
<organism evidence="2">
    <name type="scientific">marine sediment metagenome</name>
    <dbReference type="NCBI Taxonomy" id="412755"/>
    <lineage>
        <taxon>unclassified sequences</taxon>
        <taxon>metagenomes</taxon>
        <taxon>ecological metagenomes</taxon>
    </lineage>
</organism>
<dbReference type="Pfam" id="PF09719">
    <property type="entry name" value="C_GCAxxG_C_C"/>
    <property type="match status" value="1"/>
</dbReference>
<protein>
    <recommendedName>
        <fullName evidence="3">C_GCAxxG_C_C family protein</fullName>
    </recommendedName>
</protein>
<feature type="transmembrane region" description="Helical" evidence="1">
    <location>
        <begin position="22"/>
        <end position="41"/>
    </location>
</feature>
<sequence>IYNNMMIPLAGGLGGYKSQKGWMGACGVVVGGCAAIGVILGGKERMDNALIPIAYLKAAKFASEFENEFDSVVCSDLCGVSFSDPNGYIEYRQNNIWSKTCCIFIFWAIDEVRKLTRKQLKKKW</sequence>
<dbReference type="AlphaFoldDB" id="X1J071"/>
<dbReference type="EMBL" id="BARU01032494">
    <property type="protein sequence ID" value="GAH71734.1"/>
    <property type="molecule type" value="Genomic_DNA"/>
</dbReference>
<evidence type="ECO:0008006" key="3">
    <source>
        <dbReference type="Google" id="ProtNLM"/>
    </source>
</evidence>
<reference evidence="2" key="1">
    <citation type="journal article" date="2014" name="Front. Microbiol.">
        <title>High frequency of phylogenetically diverse reductive dehalogenase-homologous genes in deep subseafloor sedimentary metagenomes.</title>
        <authorList>
            <person name="Kawai M."/>
            <person name="Futagami T."/>
            <person name="Toyoda A."/>
            <person name="Takaki Y."/>
            <person name="Nishi S."/>
            <person name="Hori S."/>
            <person name="Arai W."/>
            <person name="Tsubouchi T."/>
            <person name="Morono Y."/>
            <person name="Uchiyama I."/>
            <person name="Ito T."/>
            <person name="Fujiyama A."/>
            <person name="Inagaki F."/>
            <person name="Takami H."/>
        </authorList>
    </citation>
    <scope>NUCLEOTIDE SEQUENCE</scope>
    <source>
        <strain evidence="2">Expedition CK06-06</strain>
    </source>
</reference>
<keyword evidence="1" id="KW-0472">Membrane</keyword>
<evidence type="ECO:0000256" key="1">
    <source>
        <dbReference type="SAM" id="Phobius"/>
    </source>
</evidence>
<proteinExistence type="predicted"/>
<keyword evidence="1" id="KW-0812">Transmembrane</keyword>
<keyword evidence="1" id="KW-1133">Transmembrane helix</keyword>
<comment type="caution">
    <text evidence="2">The sequence shown here is derived from an EMBL/GenBank/DDBJ whole genome shotgun (WGS) entry which is preliminary data.</text>
</comment>
<gene>
    <name evidence="2" type="ORF">S03H2_51241</name>
</gene>
<evidence type="ECO:0000313" key="2">
    <source>
        <dbReference type="EMBL" id="GAH71734.1"/>
    </source>
</evidence>
<dbReference type="InterPro" id="IPR010181">
    <property type="entry name" value="CGCAxxGCC_motif"/>
</dbReference>
<accession>X1J071</accession>